<dbReference type="EMBL" id="MT145067">
    <property type="protein sequence ID" value="QJI03201.1"/>
    <property type="molecule type" value="Genomic_DNA"/>
</dbReference>
<evidence type="ECO:0000313" key="3">
    <source>
        <dbReference type="EMBL" id="QJI03201.1"/>
    </source>
</evidence>
<gene>
    <name evidence="2" type="ORF">TM448A03242_0006</name>
    <name evidence="3" type="ORF">TM448B04283_0005</name>
</gene>
<feature type="region of interest" description="Disordered" evidence="1">
    <location>
        <begin position="276"/>
        <end position="298"/>
    </location>
</feature>
<name>A0A6H2A059_9ZZZZ</name>
<organism evidence="2">
    <name type="scientific">viral metagenome</name>
    <dbReference type="NCBI Taxonomy" id="1070528"/>
    <lineage>
        <taxon>unclassified sequences</taxon>
        <taxon>metagenomes</taxon>
        <taxon>organismal metagenomes</taxon>
    </lineage>
</organism>
<sequence>MPYSVKDRKHGEKLILENVCSICKGRLYLKNDGNYNGQMWLECMQGHSSIEKEYQPKSKGEELERSFKNMTQQDRGVAVAMQQKNLPMTGQLTRPEAMEVLKLVYPGVPAKEIERTAILCHDFGLHPLLKEVYIIPFGAGDKKTWATVLGINATRKMMSRFGSFSYVDNTPRVMTPTEQETVFGEVYDDRITAITKLKTKGGLEAQGYGHWFKKDNPYGTDKGNTKANMAFIRSERQAFSRLFPDHMIPDDVQVVDEAYIQVSEVGKVNTATGEIQQEEPTEAEFTEIPQEEPEPTPEEVGELAEKVKTKLDSEPVIEPPDEKAGKIVMADLIAIANETRWDVLRFVRENFKGDTSGTLRDVIGRLTPDQQTQLVQAAQERQELNKK</sequence>
<reference evidence="2" key="1">
    <citation type="submission" date="2020-03" db="EMBL/GenBank/DDBJ databases">
        <title>The deep terrestrial virosphere.</title>
        <authorList>
            <person name="Holmfeldt K."/>
            <person name="Nilsson E."/>
            <person name="Simone D."/>
            <person name="Lopez-Fernandez M."/>
            <person name="Wu X."/>
            <person name="de Brujin I."/>
            <person name="Lundin D."/>
            <person name="Andersson A."/>
            <person name="Bertilsson S."/>
            <person name="Dopson M."/>
        </authorList>
    </citation>
    <scope>NUCLEOTIDE SEQUENCE</scope>
    <source>
        <strain evidence="2">TM448A03242</strain>
        <strain evidence="3">TM448B04283</strain>
    </source>
</reference>
<evidence type="ECO:0000313" key="2">
    <source>
        <dbReference type="EMBL" id="QJA53119.1"/>
    </source>
</evidence>
<evidence type="ECO:0000256" key="1">
    <source>
        <dbReference type="SAM" id="MobiDB-lite"/>
    </source>
</evidence>
<dbReference type="EMBL" id="MT144395">
    <property type="protein sequence ID" value="QJA53119.1"/>
    <property type="molecule type" value="Genomic_DNA"/>
</dbReference>
<accession>A0A6H2A059</accession>
<dbReference type="AlphaFoldDB" id="A0A6H2A059"/>
<protein>
    <submittedName>
        <fullName evidence="2">Uncharacterized protein</fullName>
    </submittedName>
</protein>
<proteinExistence type="predicted"/>